<dbReference type="InterPro" id="IPR001547">
    <property type="entry name" value="Glyco_hydro_5"/>
</dbReference>
<accession>A0A8J5FI18</accession>
<dbReference type="InterPro" id="IPR017853">
    <property type="entry name" value="GH"/>
</dbReference>
<evidence type="ECO:0000256" key="5">
    <source>
        <dbReference type="SAM" id="SignalP"/>
    </source>
</evidence>
<comment type="caution">
    <text evidence="7">The sequence shown here is derived from an EMBL/GenBank/DDBJ whole genome shotgun (WGS) entry which is preliminary data.</text>
</comment>
<dbReference type="GO" id="GO:0000272">
    <property type="term" value="P:polysaccharide catabolic process"/>
    <property type="evidence" value="ECO:0007669"/>
    <property type="project" value="InterPro"/>
</dbReference>
<keyword evidence="3 4" id="KW-0326">Glycosidase</keyword>
<evidence type="ECO:0000259" key="6">
    <source>
        <dbReference type="Pfam" id="PF00150"/>
    </source>
</evidence>
<feature type="chain" id="PRO_5035277221" description="Glycoside hydrolase family 5 domain-containing protein" evidence="5">
    <location>
        <begin position="29"/>
        <end position="538"/>
    </location>
</feature>
<dbReference type="PANTHER" id="PTHR31263">
    <property type="entry name" value="CELLULASE FAMILY PROTEIN (AFU_ORTHOLOGUE AFUA_5G14560)"/>
    <property type="match status" value="1"/>
</dbReference>
<dbReference type="Pfam" id="PF00150">
    <property type="entry name" value="Cellulase"/>
    <property type="match status" value="1"/>
</dbReference>
<evidence type="ECO:0000256" key="4">
    <source>
        <dbReference type="RuleBase" id="RU361153"/>
    </source>
</evidence>
<dbReference type="InterPro" id="IPR035992">
    <property type="entry name" value="Ricin_B-like_lectins"/>
</dbReference>
<organism evidence="7 8">
    <name type="scientific">Zingiber officinale</name>
    <name type="common">Ginger</name>
    <name type="synonym">Amomum zingiber</name>
    <dbReference type="NCBI Taxonomy" id="94328"/>
    <lineage>
        <taxon>Eukaryota</taxon>
        <taxon>Viridiplantae</taxon>
        <taxon>Streptophyta</taxon>
        <taxon>Embryophyta</taxon>
        <taxon>Tracheophyta</taxon>
        <taxon>Spermatophyta</taxon>
        <taxon>Magnoliopsida</taxon>
        <taxon>Liliopsida</taxon>
        <taxon>Zingiberales</taxon>
        <taxon>Zingiberaceae</taxon>
        <taxon>Zingiber</taxon>
    </lineage>
</organism>
<reference evidence="7 8" key="1">
    <citation type="submission" date="2020-08" db="EMBL/GenBank/DDBJ databases">
        <title>Plant Genome Project.</title>
        <authorList>
            <person name="Zhang R.-G."/>
        </authorList>
    </citation>
    <scope>NUCLEOTIDE SEQUENCE [LARGE SCALE GENOMIC DNA]</scope>
    <source>
        <tissue evidence="7">Rhizome</tissue>
    </source>
</reference>
<dbReference type="Gene3D" id="3.20.20.80">
    <property type="entry name" value="Glycosidases"/>
    <property type="match status" value="1"/>
</dbReference>
<dbReference type="GO" id="GO:0004553">
    <property type="term" value="F:hydrolase activity, hydrolyzing O-glycosyl compounds"/>
    <property type="evidence" value="ECO:0007669"/>
    <property type="project" value="InterPro"/>
</dbReference>
<feature type="domain" description="Glycoside hydrolase family 5" evidence="6">
    <location>
        <begin position="74"/>
        <end position="354"/>
    </location>
</feature>
<keyword evidence="2 4" id="KW-0378">Hydrolase</keyword>
<keyword evidence="8" id="KW-1185">Reference proteome</keyword>
<evidence type="ECO:0000256" key="1">
    <source>
        <dbReference type="ARBA" id="ARBA00005641"/>
    </source>
</evidence>
<evidence type="ECO:0000256" key="3">
    <source>
        <dbReference type="ARBA" id="ARBA00023295"/>
    </source>
</evidence>
<dbReference type="EMBL" id="JACMSC010000014">
    <property type="protein sequence ID" value="KAG6489747.1"/>
    <property type="molecule type" value="Genomic_DNA"/>
</dbReference>
<feature type="signal peptide" evidence="5">
    <location>
        <begin position="1"/>
        <end position="28"/>
    </location>
</feature>
<comment type="similarity">
    <text evidence="1 4">Belongs to the glycosyl hydrolase 5 (cellulase A) family.</text>
</comment>
<proteinExistence type="inferred from homology"/>
<protein>
    <recommendedName>
        <fullName evidence="6">Glycoside hydrolase family 5 domain-containing protein</fullName>
    </recommendedName>
</protein>
<dbReference type="SUPFAM" id="SSF50370">
    <property type="entry name" value="Ricin B-like lectins"/>
    <property type="match status" value="1"/>
</dbReference>
<gene>
    <name evidence="7" type="ORF">ZIOFF_051025</name>
</gene>
<dbReference type="PANTHER" id="PTHR31263:SF44">
    <property type="entry name" value="OS04G0481200 PROTEIN"/>
    <property type="match status" value="1"/>
</dbReference>
<evidence type="ECO:0000313" key="7">
    <source>
        <dbReference type="EMBL" id="KAG6489747.1"/>
    </source>
</evidence>
<dbReference type="PROSITE" id="PS50231">
    <property type="entry name" value="RICIN_B_LECTIN"/>
    <property type="match status" value="1"/>
</dbReference>
<evidence type="ECO:0000256" key="2">
    <source>
        <dbReference type="ARBA" id="ARBA00022801"/>
    </source>
</evidence>
<dbReference type="Proteomes" id="UP000734854">
    <property type="component" value="Unassembled WGS sequence"/>
</dbReference>
<keyword evidence="5" id="KW-0732">Signal</keyword>
<dbReference type="SUPFAM" id="SSF51445">
    <property type="entry name" value="(Trans)glycosidases"/>
    <property type="match status" value="1"/>
</dbReference>
<sequence>MKQPSPRSTGLLVLLLLLCLFFADHAAAATGPLGTASRWIVDDKTGVRVKLACVNWPSHLKPVLAEGLSKSPLDRISKMIRSMGFNCVRLTWPLFLATDKSVSSRTVRESFDGLGLHDAIAGIQANNPKLLDLPLIQAFVAVVENLAANDVMVILDNHISTPGWCCHGNDGNGFFWDKYFHPDLWIQGLTNMAALFKGHTNVVGMSLRNELRGGRENVDDWYKYMQLGAEAVHAANGDVLVILSGLKFDSDLSFLVDREVNISFPFANKLVFEFHWYGFNDDSEWANGNANDVCGRIVRRIIMQAGFLLERNFPLILSEFGLDLRGTNTNENRYFSCALAYAAANDMDWAFWALPGSYYLRSGIVDHDETYGLMSFDWSGIKSQPHLTRLQSIQKPFRGPGPMLPGHITILHPLSGLCVSVNDSSQLLVLSDVGRCVDRWTYTRNQTLSLNNDSSSSCMAAGGEGKEVRLAECQTRWTPLSDSQLHVSTKMEDGTSLCLEVGGDGRTVVTNPCRCLSSDSSCDPQGQWFVLVNAGDWV</sequence>
<name>A0A8J5FI18_ZINOF</name>
<evidence type="ECO:0000313" key="8">
    <source>
        <dbReference type="Proteomes" id="UP000734854"/>
    </source>
</evidence>
<dbReference type="AlphaFoldDB" id="A0A8J5FI18"/>